<gene>
    <name evidence="2" type="ORF">BXZ70DRAFT_901340</name>
</gene>
<dbReference type="InterPro" id="IPR058353">
    <property type="entry name" value="DUF8040"/>
</dbReference>
<dbReference type="EMBL" id="JAEVFJ010000053">
    <property type="protein sequence ID" value="KAH8080738.1"/>
    <property type="molecule type" value="Genomic_DNA"/>
</dbReference>
<accession>A0A8K0UEB9</accession>
<dbReference type="AlphaFoldDB" id="A0A8K0UEB9"/>
<sequence>MVLYAAVTLAGAAISTLSGHQVLNRRPQHTSILTGDLYMRELLLGHPGTFYELMGMPKHCFHKVLAELTVYGGLRDTRYISRFEKFGIFLYTCRSGCSFS</sequence>
<dbReference type="OrthoDB" id="2430314at2759"/>
<evidence type="ECO:0000259" key="1">
    <source>
        <dbReference type="Pfam" id="PF26138"/>
    </source>
</evidence>
<feature type="domain" description="DUF8040" evidence="1">
    <location>
        <begin position="30"/>
        <end position="99"/>
    </location>
</feature>
<dbReference type="Proteomes" id="UP000813824">
    <property type="component" value="Unassembled WGS sequence"/>
</dbReference>
<comment type="caution">
    <text evidence="2">The sequence shown here is derived from an EMBL/GenBank/DDBJ whole genome shotgun (WGS) entry which is preliminary data.</text>
</comment>
<evidence type="ECO:0000313" key="3">
    <source>
        <dbReference type="Proteomes" id="UP000813824"/>
    </source>
</evidence>
<keyword evidence="3" id="KW-1185">Reference proteome</keyword>
<organism evidence="2 3">
    <name type="scientific">Cristinia sonorae</name>
    <dbReference type="NCBI Taxonomy" id="1940300"/>
    <lineage>
        <taxon>Eukaryota</taxon>
        <taxon>Fungi</taxon>
        <taxon>Dikarya</taxon>
        <taxon>Basidiomycota</taxon>
        <taxon>Agaricomycotina</taxon>
        <taxon>Agaricomycetes</taxon>
        <taxon>Agaricomycetidae</taxon>
        <taxon>Agaricales</taxon>
        <taxon>Pleurotineae</taxon>
        <taxon>Stephanosporaceae</taxon>
        <taxon>Cristinia</taxon>
    </lineage>
</organism>
<proteinExistence type="predicted"/>
<protein>
    <recommendedName>
        <fullName evidence="1">DUF8040 domain-containing protein</fullName>
    </recommendedName>
</protein>
<name>A0A8K0UEB9_9AGAR</name>
<dbReference type="Pfam" id="PF26138">
    <property type="entry name" value="DUF8040"/>
    <property type="match status" value="1"/>
</dbReference>
<evidence type="ECO:0000313" key="2">
    <source>
        <dbReference type="EMBL" id="KAH8080738.1"/>
    </source>
</evidence>
<reference evidence="2" key="1">
    <citation type="journal article" date="2021" name="New Phytol.">
        <title>Evolutionary innovations through gain and loss of genes in the ectomycorrhizal Boletales.</title>
        <authorList>
            <person name="Wu G."/>
            <person name="Miyauchi S."/>
            <person name="Morin E."/>
            <person name="Kuo A."/>
            <person name="Drula E."/>
            <person name="Varga T."/>
            <person name="Kohler A."/>
            <person name="Feng B."/>
            <person name="Cao Y."/>
            <person name="Lipzen A."/>
            <person name="Daum C."/>
            <person name="Hundley H."/>
            <person name="Pangilinan J."/>
            <person name="Johnson J."/>
            <person name="Barry K."/>
            <person name="LaButti K."/>
            <person name="Ng V."/>
            <person name="Ahrendt S."/>
            <person name="Min B."/>
            <person name="Choi I.G."/>
            <person name="Park H."/>
            <person name="Plett J.M."/>
            <person name="Magnuson J."/>
            <person name="Spatafora J.W."/>
            <person name="Nagy L.G."/>
            <person name="Henrissat B."/>
            <person name="Grigoriev I.V."/>
            <person name="Yang Z.L."/>
            <person name="Xu J."/>
            <person name="Martin F.M."/>
        </authorList>
    </citation>
    <scope>NUCLEOTIDE SEQUENCE</scope>
    <source>
        <strain evidence="2">KKN 215</strain>
    </source>
</reference>